<dbReference type="EMBL" id="CAIIXF020000001">
    <property type="protein sequence ID" value="CAH1773925.1"/>
    <property type="molecule type" value="Genomic_DNA"/>
</dbReference>
<evidence type="ECO:0000313" key="2">
    <source>
        <dbReference type="Proteomes" id="UP000749559"/>
    </source>
</evidence>
<dbReference type="AlphaFoldDB" id="A0A8J1U8M7"/>
<gene>
    <name evidence="1" type="ORF">OFUS_LOCUS1454</name>
</gene>
<sequence>MHVLGGRMHGQIFRTIFFLILLTYNVKSARRTRPSRTRGTTKVDGKSGKNSAFFCSGRSCGEGKYCNKQKMCMPTKFDGQICTENKECMSDICLKGVCKSCRNDGDCPSKGARDERLLKIVEEAKAFCVNNDCVKCTKDEHCNLGRVCTIDNRCEQCDSNEDCKSYLHCERGIENWCVQCYKDDHCPTSKSHCLSKRCVECIEGSDCPTGRCDSRNECVGPLCDGWCFSNAGCISGQCQFHSDKANRGTCKYCGEETNGVQ</sequence>
<keyword evidence="2" id="KW-1185">Reference proteome</keyword>
<accession>A0A8J1U8M7</accession>
<dbReference type="Proteomes" id="UP000749559">
    <property type="component" value="Unassembled WGS sequence"/>
</dbReference>
<proteinExistence type="predicted"/>
<evidence type="ECO:0000313" key="1">
    <source>
        <dbReference type="EMBL" id="CAH1773925.1"/>
    </source>
</evidence>
<name>A0A8J1U8M7_OWEFU</name>
<comment type="caution">
    <text evidence="1">The sequence shown here is derived from an EMBL/GenBank/DDBJ whole genome shotgun (WGS) entry which is preliminary data.</text>
</comment>
<protein>
    <submittedName>
        <fullName evidence="1">Uncharacterized protein</fullName>
    </submittedName>
</protein>
<reference evidence="1" key="1">
    <citation type="submission" date="2022-03" db="EMBL/GenBank/DDBJ databases">
        <authorList>
            <person name="Martin C."/>
        </authorList>
    </citation>
    <scope>NUCLEOTIDE SEQUENCE</scope>
</reference>
<organism evidence="1 2">
    <name type="scientific">Owenia fusiformis</name>
    <name type="common">Polychaete worm</name>
    <dbReference type="NCBI Taxonomy" id="6347"/>
    <lineage>
        <taxon>Eukaryota</taxon>
        <taxon>Metazoa</taxon>
        <taxon>Spiralia</taxon>
        <taxon>Lophotrochozoa</taxon>
        <taxon>Annelida</taxon>
        <taxon>Polychaeta</taxon>
        <taxon>Sedentaria</taxon>
        <taxon>Canalipalpata</taxon>
        <taxon>Sabellida</taxon>
        <taxon>Oweniida</taxon>
        <taxon>Oweniidae</taxon>
        <taxon>Owenia</taxon>
    </lineage>
</organism>